<evidence type="ECO:0000256" key="1">
    <source>
        <dbReference type="PROSITE-ProRule" id="PRU00023"/>
    </source>
</evidence>
<dbReference type="PROSITE" id="PS50088">
    <property type="entry name" value="ANK_REPEAT"/>
    <property type="match status" value="5"/>
</dbReference>
<evidence type="ECO:0000313" key="4">
    <source>
        <dbReference type="Proteomes" id="UP000001542"/>
    </source>
</evidence>
<reference evidence="3" key="2">
    <citation type="journal article" date="2007" name="Science">
        <title>Draft genome sequence of the sexually transmitted pathogen Trichomonas vaginalis.</title>
        <authorList>
            <person name="Carlton J.M."/>
            <person name="Hirt R.P."/>
            <person name="Silva J.C."/>
            <person name="Delcher A.L."/>
            <person name="Schatz M."/>
            <person name="Zhao Q."/>
            <person name="Wortman J.R."/>
            <person name="Bidwell S.L."/>
            <person name="Alsmark U.C.M."/>
            <person name="Besteiro S."/>
            <person name="Sicheritz-Ponten T."/>
            <person name="Noel C.J."/>
            <person name="Dacks J.B."/>
            <person name="Foster P.G."/>
            <person name="Simillion C."/>
            <person name="Van de Peer Y."/>
            <person name="Miranda-Saavedra D."/>
            <person name="Barton G.J."/>
            <person name="Westrop G.D."/>
            <person name="Mueller S."/>
            <person name="Dessi D."/>
            <person name="Fiori P.L."/>
            <person name="Ren Q."/>
            <person name="Paulsen I."/>
            <person name="Zhang H."/>
            <person name="Bastida-Corcuera F.D."/>
            <person name="Simoes-Barbosa A."/>
            <person name="Brown M.T."/>
            <person name="Hayes R.D."/>
            <person name="Mukherjee M."/>
            <person name="Okumura C.Y."/>
            <person name="Schneider R."/>
            <person name="Smith A.J."/>
            <person name="Vanacova S."/>
            <person name="Villalvazo M."/>
            <person name="Haas B.J."/>
            <person name="Pertea M."/>
            <person name="Feldblyum T.V."/>
            <person name="Utterback T.R."/>
            <person name="Shu C.L."/>
            <person name="Osoegawa K."/>
            <person name="de Jong P.J."/>
            <person name="Hrdy I."/>
            <person name="Horvathova L."/>
            <person name="Zubacova Z."/>
            <person name="Dolezal P."/>
            <person name="Malik S.B."/>
            <person name="Logsdon J.M. Jr."/>
            <person name="Henze K."/>
            <person name="Gupta A."/>
            <person name="Wang C.C."/>
            <person name="Dunne R.L."/>
            <person name="Upcroft J.A."/>
            <person name="Upcroft P."/>
            <person name="White O."/>
            <person name="Salzberg S.L."/>
            <person name="Tang P."/>
            <person name="Chiu C.-H."/>
            <person name="Lee Y.-S."/>
            <person name="Embley T.M."/>
            <person name="Coombs G.H."/>
            <person name="Mottram J.C."/>
            <person name="Tachezy J."/>
            <person name="Fraser-Liggett C.M."/>
            <person name="Johnson P.J."/>
        </authorList>
    </citation>
    <scope>NUCLEOTIDE SEQUENCE [LARGE SCALE GENOMIC DNA]</scope>
    <source>
        <strain evidence="3">G3</strain>
    </source>
</reference>
<dbReference type="VEuPathDB" id="TrichDB:TVAG_406970"/>
<feature type="repeat" description="ANK" evidence="1">
    <location>
        <begin position="539"/>
        <end position="571"/>
    </location>
</feature>
<dbReference type="RefSeq" id="XP_001313277.1">
    <property type="nucleotide sequence ID" value="XM_001313276.1"/>
</dbReference>
<dbReference type="Pfam" id="PF12796">
    <property type="entry name" value="Ank_2"/>
    <property type="match status" value="3"/>
</dbReference>
<dbReference type="SMART" id="SM00248">
    <property type="entry name" value="ANK"/>
    <property type="match status" value="11"/>
</dbReference>
<accession>A2F3Z4</accession>
<keyword evidence="1" id="KW-0040">ANK repeat</keyword>
<sequence length="606" mass="69674">MSDKDNHPNKIGELRSICKYHIDLYNSLYQLKTEKDEDLNSIYKMIKTEMIDSKKCLPKNIIRDILKVIPYNNRYTKSYLKLAKLISDDYRVKEVSRVKLIPTISNYLYYKEYGIKLDKSDNFEEIKSENLDIHTENTIYRAIMYDDRDRFITFIERDDFDEGRKLKSSLYPNYYKGNSLLELCCYHGAIDCFKLLRTKFDSEITDKCLELSFLGGNPEIMSECLKYQKLNDKCMEYAIASHNIDFVTFLMNEYNKRINLYDSVEYNNLESLLVYFDQTNDINKCFIFSAMFDIPSFCEYLLSHGANINEKFNCKETALHIAAKFNCKETAKLLISYGANINEKNLLGYTSLFTSALNNCKETAELLISQGANINEIDKNGNTALHAAALNRFKEIAELLISHGVKINEKNNDGRTPLHITTKYISKEMAEILIPHDTKFINDDHIIISNRKYKEIVEGSILEMVAKNVNTTFLNAALHPSLIEDCKEITKLLISHGANINEKDIFGNTALHNAVHENYKEITKLLISHGANINERDIFGRTALHYAASYNSKEIVEILIKHGANINEKDISENTALYYAGIHFHIEIEEILISHGGNPALGCAVY</sequence>
<protein>
    <submittedName>
        <fullName evidence="3">Ankyrin repeat protein, putative</fullName>
    </submittedName>
</protein>
<dbReference type="Proteomes" id="UP000001542">
    <property type="component" value="Unassembled WGS sequence"/>
</dbReference>
<dbReference type="Pfam" id="PF11929">
    <property type="entry name" value="DUF3447"/>
    <property type="match status" value="1"/>
</dbReference>
<dbReference type="EMBL" id="DS113604">
    <property type="protein sequence ID" value="EAY00348.1"/>
    <property type="molecule type" value="Genomic_DNA"/>
</dbReference>
<dbReference type="PRINTS" id="PR01415">
    <property type="entry name" value="ANKYRIN"/>
</dbReference>
<dbReference type="SMR" id="A2F3Z4"/>
<proteinExistence type="predicted"/>
<dbReference type="PANTHER" id="PTHR24182">
    <property type="entry name" value="ANKYRIN REPEAT AND SOCS BOX CONTAINING 4"/>
    <property type="match status" value="1"/>
</dbReference>
<dbReference type="STRING" id="5722.A2F3Z4"/>
<dbReference type="VEuPathDB" id="TrichDB:TVAGG3_0226930"/>
<dbReference type="InterPro" id="IPR002110">
    <property type="entry name" value="Ankyrin_rpt"/>
</dbReference>
<feature type="domain" description="DUF3447" evidence="2">
    <location>
        <begin position="200"/>
        <end position="275"/>
    </location>
</feature>
<feature type="repeat" description="ANK" evidence="1">
    <location>
        <begin position="506"/>
        <end position="538"/>
    </location>
</feature>
<feature type="repeat" description="ANK" evidence="1">
    <location>
        <begin position="347"/>
        <end position="379"/>
    </location>
</feature>
<keyword evidence="4" id="KW-1185">Reference proteome</keyword>
<organism evidence="3 4">
    <name type="scientific">Trichomonas vaginalis (strain ATCC PRA-98 / G3)</name>
    <dbReference type="NCBI Taxonomy" id="412133"/>
    <lineage>
        <taxon>Eukaryota</taxon>
        <taxon>Metamonada</taxon>
        <taxon>Parabasalia</taxon>
        <taxon>Trichomonadida</taxon>
        <taxon>Trichomonadidae</taxon>
        <taxon>Trichomonas</taxon>
    </lineage>
</organism>
<dbReference type="PANTHER" id="PTHR24182:SF13">
    <property type="entry name" value="LD18443P"/>
    <property type="match status" value="1"/>
</dbReference>
<dbReference type="KEGG" id="tva:4758167"/>
<feature type="repeat" description="ANK" evidence="1">
    <location>
        <begin position="314"/>
        <end position="346"/>
    </location>
</feature>
<dbReference type="InterPro" id="IPR020683">
    <property type="entry name" value="DUF3447"/>
</dbReference>
<dbReference type="InterPro" id="IPR036770">
    <property type="entry name" value="Ankyrin_rpt-contain_sf"/>
</dbReference>
<dbReference type="InParanoid" id="A2F3Z4"/>
<gene>
    <name evidence="3" type="ORF">TVAG_406970</name>
</gene>
<dbReference type="SUPFAM" id="SSF48403">
    <property type="entry name" value="Ankyrin repeat"/>
    <property type="match status" value="1"/>
</dbReference>
<name>A2F3Z4_TRIV3</name>
<dbReference type="PROSITE" id="PS50297">
    <property type="entry name" value="ANK_REP_REGION"/>
    <property type="match status" value="4"/>
</dbReference>
<dbReference type="Gene3D" id="1.25.40.20">
    <property type="entry name" value="Ankyrin repeat-containing domain"/>
    <property type="match status" value="2"/>
</dbReference>
<evidence type="ECO:0000259" key="2">
    <source>
        <dbReference type="Pfam" id="PF11929"/>
    </source>
</evidence>
<feature type="repeat" description="ANK" evidence="1">
    <location>
        <begin position="380"/>
        <end position="412"/>
    </location>
</feature>
<evidence type="ECO:0000313" key="3">
    <source>
        <dbReference type="EMBL" id="EAY00348.1"/>
    </source>
</evidence>
<dbReference type="Pfam" id="PF13637">
    <property type="entry name" value="Ank_4"/>
    <property type="match status" value="1"/>
</dbReference>
<dbReference type="eggNOG" id="KOG4177">
    <property type="taxonomic scope" value="Eukaryota"/>
</dbReference>
<reference evidence="3" key="1">
    <citation type="submission" date="2006-10" db="EMBL/GenBank/DDBJ databases">
        <authorList>
            <person name="Amadeo P."/>
            <person name="Zhao Q."/>
            <person name="Wortman J."/>
            <person name="Fraser-Liggett C."/>
            <person name="Carlton J."/>
        </authorList>
    </citation>
    <scope>NUCLEOTIDE SEQUENCE</scope>
    <source>
        <strain evidence="3">G3</strain>
    </source>
</reference>
<dbReference type="SUPFAM" id="SSF140860">
    <property type="entry name" value="Pseudo ankyrin repeat-like"/>
    <property type="match status" value="1"/>
</dbReference>
<dbReference type="AlphaFoldDB" id="A2F3Z4"/>